<evidence type="ECO:0000256" key="1">
    <source>
        <dbReference type="SAM" id="MobiDB-lite"/>
    </source>
</evidence>
<reference evidence="3 4" key="1">
    <citation type="submission" date="2018-07" db="EMBL/GenBank/DDBJ databases">
        <title>Genome sequences of Haloplanus aerogenes JCM 16430T.</title>
        <authorList>
            <person name="Kim Y.B."/>
            <person name="Roh S.W."/>
        </authorList>
    </citation>
    <scope>NUCLEOTIDE SEQUENCE [LARGE SCALE GENOMIC DNA]</scope>
    <source>
        <strain evidence="3 4">JCM 16430</strain>
    </source>
</reference>
<feature type="compositionally biased region" description="Polar residues" evidence="1">
    <location>
        <begin position="69"/>
        <end position="79"/>
    </location>
</feature>
<protein>
    <submittedName>
        <fullName evidence="3">Uncharacterized protein</fullName>
    </submittedName>
</protein>
<evidence type="ECO:0000313" key="3">
    <source>
        <dbReference type="EMBL" id="AZH27243.1"/>
    </source>
</evidence>
<keyword evidence="2" id="KW-1133">Transmembrane helix</keyword>
<dbReference type="KEGG" id="haer:DU502_14120"/>
<keyword evidence="2" id="KW-0812">Transmembrane</keyword>
<evidence type="ECO:0000256" key="2">
    <source>
        <dbReference type="SAM" id="Phobius"/>
    </source>
</evidence>
<dbReference type="GeneID" id="38472444"/>
<proteinExistence type="predicted"/>
<keyword evidence="4" id="KW-1185">Reference proteome</keyword>
<name>A0A3G8QXH2_9EURY</name>
<feature type="region of interest" description="Disordered" evidence="1">
    <location>
        <begin position="58"/>
        <end position="79"/>
    </location>
</feature>
<dbReference type="AlphaFoldDB" id="A0A3G8QXH2"/>
<accession>A0A3G8QXH2</accession>
<dbReference type="RefSeq" id="WP_121920589.1">
    <property type="nucleotide sequence ID" value="NZ_CP034145.1"/>
</dbReference>
<dbReference type="InterPro" id="IPR058328">
    <property type="entry name" value="DUF8015"/>
</dbReference>
<dbReference type="Proteomes" id="UP000282007">
    <property type="component" value="Chromosome"/>
</dbReference>
<feature type="transmembrane region" description="Helical" evidence="2">
    <location>
        <begin position="32"/>
        <end position="51"/>
    </location>
</feature>
<feature type="transmembrane region" description="Helical" evidence="2">
    <location>
        <begin position="7"/>
        <end position="26"/>
    </location>
</feature>
<organism evidence="3 4">
    <name type="scientific">Haloplanus aerogenes</name>
    <dbReference type="NCBI Taxonomy" id="660522"/>
    <lineage>
        <taxon>Archaea</taxon>
        <taxon>Methanobacteriati</taxon>
        <taxon>Methanobacteriota</taxon>
        <taxon>Stenosarchaea group</taxon>
        <taxon>Halobacteria</taxon>
        <taxon>Halobacteriales</taxon>
        <taxon>Haloferacaceae</taxon>
        <taxon>Haloplanus</taxon>
    </lineage>
</organism>
<keyword evidence="2" id="KW-0472">Membrane</keyword>
<evidence type="ECO:0000313" key="4">
    <source>
        <dbReference type="Proteomes" id="UP000282007"/>
    </source>
</evidence>
<sequence length="79" mass="8018">MIDYYDYVLGFVPLALVGITAVLSAIGVDTLLAVPVGATVAGLAVGHALFVNGPVVRPADAPDDAPARSSTRQTPINAD</sequence>
<gene>
    <name evidence="3" type="ORF">DU502_14120</name>
</gene>
<dbReference type="Pfam" id="PF26047">
    <property type="entry name" value="DUF8015"/>
    <property type="match status" value="1"/>
</dbReference>
<dbReference type="EMBL" id="CP034145">
    <property type="protein sequence ID" value="AZH27243.1"/>
    <property type="molecule type" value="Genomic_DNA"/>
</dbReference>